<comment type="similarity">
    <text evidence="2">Belongs to the GDA1/CD39 NTPase family.</text>
</comment>
<dbReference type="FunFam" id="3.30.70.870:FF:000002">
    <property type="entry name" value="Translation elongation factor 2"/>
    <property type="match status" value="1"/>
</dbReference>
<keyword evidence="10" id="KW-0067">ATP-binding</keyword>
<dbReference type="FunFam" id="2.40.30.10:FF:000010">
    <property type="entry name" value="Translation elongation factor 2"/>
    <property type="match status" value="1"/>
</dbReference>
<dbReference type="GO" id="GO:0005525">
    <property type="term" value="F:GTP binding"/>
    <property type="evidence" value="ECO:0007669"/>
    <property type="project" value="UniProtKB-KW"/>
</dbReference>
<dbReference type="Pfam" id="PF03764">
    <property type="entry name" value="EFG_IV"/>
    <property type="match status" value="1"/>
</dbReference>
<proteinExistence type="inferred from homology"/>
<dbReference type="CDD" id="cd04096">
    <property type="entry name" value="eEF2_snRNP_like_C"/>
    <property type="match status" value="1"/>
</dbReference>
<feature type="binding site" evidence="10">
    <location>
        <begin position="1021"/>
        <end position="1025"/>
    </location>
    <ligand>
        <name>ATP</name>
        <dbReference type="ChEBI" id="CHEBI:30616"/>
    </ligand>
</feature>
<dbReference type="InterPro" id="IPR009000">
    <property type="entry name" value="Transl_B-barrel_sf"/>
</dbReference>
<dbReference type="Pfam" id="PF00679">
    <property type="entry name" value="EFG_C"/>
    <property type="match status" value="1"/>
</dbReference>
<dbReference type="EMBL" id="CAUJNA010003248">
    <property type="protein sequence ID" value="CAJ1396916.1"/>
    <property type="molecule type" value="Genomic_DNA"/>
</dbReference>
<keyword evidence="6" id="KW-0378">Hydrolase</keyword>
<dbReference type="PROSITE" id="PS51722">
    <property type="entry name" value="G_TR_2"/>
    <property type="match status" value="1"/>
</dbReference>
<keyword evidence="4 10" id="KW-0547">Nucleotide-binding</keyword>
<dbReference type="Pfam" id="PF14492">
    <property type="entry name" value="EFG_III"/>
    <property type="match status" value="1"/>
</dbReference>
<dbReference type="FunFam" id="3.30.70.240:FF:000003">
    <property type="entry name" value="Translation elongation factor 2"/>
    <property type="match status" value="1"/>
</dbReference>
<dbReference type="Gene3D" id="3.30.230.10">
    <property type="match status" value="1"/>
</dbReference>
<dbReference type="SUPFAM" id="SSF54980">
    <property type="entry name" value="EF-G C-terminal domain-like"/>
    <property type="match status" value="2"/>
</dbReference>
<evidence type="ECO:0000256" key="5">
    <source>
        <dbReference type="ARBA" id="ARBA00022768"/>
    </source>
</evidence>
<feature type="non-terminal residue" evidence="12">
    <location>
        <position position="1"/>
    </location>
</feature>
<evidence type="ECO:0000313" key="13">
    <source>
        <dbReference type="Proteomes" id="UP001178507"/>
    </source>
</evidence>
<dbReference type="Proteomes" id="UP001178507">
    <property type="component" value="Unassembled WGS sequence"/>
</dbReference>
<dbReference type="PRINTS" id="PR00315">
    <property type="entry name" value="ELONGATNFCT"/>
</dbReference>
<keyword evidence="3" id="KW-0963">Cytoplasm</keyword>
<evidence type="ECO:0000259" key="11">
    <source>
        <dbReference type="PROSITE" id="PS51722"/>
    </source>
</evidence>
<feature type="active site" description="Proton acceptor" evidence="9">
    <location>
        <position position="991"/>
    </location>
</feature>
<protein>
    <recommendedName>
        <fullName evidence="11">Tr-type G domain-containing protein</fullName>
    </recommendedName>
</protein>
<comment type="caution">
    <text evidence="12">The sequence shown here is derived from an EMBL/GenBank/DDBJ whole genome shotgun (WGS) entry which is preliminary data.</text>
</comment>
<dbReference type="FunFam" id="3.30.230.10:FF:000006">
    <property type="entry name" value="Translation elongation factor 2"/>
    <property type="match status" value="1"/>
</dbReference>
<dbReference type="GO" id="GO:0003746">
    <property type="term" value="F:translation elongation factor activity"/>
    <property type="evidence" value="ECO:0007669"/>
    <property type="project" value="UniProtKB-KW"/>
</dbReference>
<dbReference type="InterPro" id="IPR004161">
    <property type="entry name" value="EFTu-like_2"/>
</dbReference>
<sequence>IKAPQTHGEPAVSLAMPPFTVEQVRGVMDNTERIRSLSIIAHVDHGKTTLADSLVSRAGIISAKAAGERRFTHGRKDEEERGVTIKSTGVTLPFDYDAGDGAVPYLVNLIDSPGHVDFSSEVTAALRITDGAVVVVDCIEGCAVQTETVLRQALQERVKPCLFVNKVDRCILEMQMEPEDMYLRFRNAVENVNVIIATYNDASMGDLQVRPEAGNVAFGSGLHGWGFTLEHFAGLLAAKAGVEKARMMDKLWGDWFFHAKRKVWTNQQQPEDCAEPLQRGFCQYIMTPICQLIQAIMEKDSKYEKMMDRLGIVLKGEDRELTGKALMKHVMQNWLSCGESLLSMVVTKLPSPKVAQRYRVENLYDGPMDDQAALAIRSCDPAGPLMMYISKMVPAPDRSRFYAFGRVFSGTVSTGQRVRIQGPHYRPGTKDDLHVKAIQRTVLMMGRGTEPIQDVPCGNTVALVGVDQYILKSGTITTLEDAHNFTDMKYSVSPVVKVAVKPKDGKDLPKLVEGLKKLSKSDQLVVCSTEESGEHVIAGCGELHVEICLKDLREEFAQCDFTVSDPVVSYRETVTQQSSQTCLAKSANKHNRLYFTAEPLQEELAQALEDGTLGPKVDPKAGAKILTEKFGWDKQQAQSKIWCYGPEGDGPNMVVDCTVGAQYLNDIRDSVTSAFQWTSKEGVLCEENLRSVRFNLTEVMLHPDKVHRGAGQISPALRRCCFASELTAKPTLQEPVFLVEISCPKDALSGVYSCLNLRRGCVFEENQREGTPMVQVKAHLPVAESFGFVASLRQATSGQAFPQCVFDHWESLPGNCLEKGSKMEELVLSIRKRKDLKVQMPVLGDYLDKSGYVVVIDAGSTGSRIHVFNYEYRTLETRRFPLIVSPPLTLPSEIAVASSRPGLSSFLHHLDSIPRHLEELLKHAADALLLHNPHVDLKLVPLYLGATAGLREISSEDRDAVMRAARGYLRKQRIFPVTRDEQVRVLSGEEEGAFGWLALNQLQAGISPDPDTTLGALDFGGASAQIAFVPQETSILANLFPMHFGGSIRGPIHLYSKSFNGFGNVIAFQRATRVLMAGLKHSDPQEVKHPCLPTNLTWKVRIGEFGVSISNTKPERTGGTLKMVGTGDFYACYKLAVALFDKDTPCLLSPCSIMGVYQPDKNGSNFVLFGAQHRFQQWEVLPLMQQGVPLLQALKIQLPRLCSLPVETQVELFSDPAMRHGPDCWVATWIYAMLRDGLGFTAHGPQIDVVQGCCDHTLGHATYEVNFFPYSVSRSSYSTLASEQLVLGADSAPMGWAFAGLLSVAALMGIATARRKTSYSEPLLQAV</sequence>
<dbReference type="CDD" id="cd24003">
    <property type="entry name" value="ASKHA_NBD_GDA1_CD39_NTPase"/>
    <property type="match status" value="1"/>
</dbReference>
<dbReference type="Pfam" id="PF01150">
    <property type="entry name" value="GDA1_CD39"/>
    <property type="match status" value="1"/>
</dbReference>
<dbReference type="PANTHER" id="PTHR42908">
    <property type="entry name" value="TRANSLATION ELONGATION FACTOR-RELATED"/>
    <property type="match status" value="1"/>
</dbReference>
<dbReference type="CDD" id="cd01885">
    <property type="entry name" value="EF2"/>
    <property type="match status" value="1"/>
</dbReference>
<evidence type="ECO:0000256" key="8">
    <source>
        <dbReference type="ARBA" id="ARBA00023134"/>
    </source>
</evidence>
<comment type="subcellular location">
    <subcellularLocation>
        <location evidence="1">Cytoplasm</location>
    </subcellularLocation>
</comment>
<keyword evidence="7" id="KW-0648">Protein biosynthesis</keyword>
<dbReference type="InterPro" id="IPR000407">
    <property type="entry name" value="GDA1_CD39_NTPase"/>
</dbReference>
<name>A0AA36J1S2_9DINO</name>
<dbReference type="GO" id="GO:0003924">
    <property type="term" value="F:GTPase activity"/>
    <property type="evidence" value="ECO:0007669"/>
    <property type="project" value="InterPro"/>
</dbReference>
<reference evidence="12" key="1">
    <citation type="submission" date="2023-08" db="EMBL/GenBank/DDBJ databases">
        <authorList>
            <person name="Chen Y."/>
            <person name="Shah S."/>
            <person name="Dougan E. K."/>
            <person name="Thang M."/>
            <person name="Chan C."/>
        </authorList>
    </citation>
    <scope>NUCLEOTIDE SEQUENCE</scope>
</reference>
<evidence type="ECO:0000256" key="1">
    <source>
        <dbReference type="ARBA" id="ARBA00004496"/>
    </source>
</evidence>
<dbReference type="InterPro" id="IPR020568">
    <property type="entry name" value="Ribosomal_Su5_D2-typ_SF"/>
</dbReference>
<dbReference type="FunFam" id="3.40.50.300:FF:000058">
    <property type="entry name" value="Translation elongation factor 2"/>
    <property type="match status" value="1"/>
</dbReference>
<evidence type="ECO:0000256" key="4">
    <source>
        <dbReference type="ARBA" id="ARBA00022741"/>
    </source>
</evidence>
<dbReference type="SUPFAM" id="SSF52540">
    <property type="entry name" value="P-loop containing nucleoside triphosphate hydrolases"/>
    <property type="match status" value="1"/>
</dbReference>
<keyword evidence="8" id="KW-0342">GTP-binding</keyword>
<dbReference type="InterPro" id="IPR027417">
    <property type="entry name" value="P-loop_NTPase"/>
</dbReference>
<evidence type="ECO:0000256" key="9">
    <source>
        <dbReference type="PIRSR" id="PIRSR600407-1"/>
    </source>
</evidence>
<evidence type="ECO:0000313" key="12">
    <source>
        <dbReference type="EMBL" id="CAJ1396916.1"/>
    </source>
</evidence>
<evidence type="ECO:0000256" key="6">
    <source>
        <dbReference type="ARBA" id="ARBA00022801"/>
    </source>
</evidence>
<dbReference type="CDD" id="cd16261">
    <property type="entry name" value="EF2_snRNP_III"/>
    <property type="match status" value="1"/>
</dbReference>
<dbReference type="SUPFAM" id="SSF50447">
    <property type="entry name" value="Translation proteins"/>
    <property type="match status" value="1"/>
</dbReference>
<dbReference type="InterPro" id="IPR005517">
    <property type="entry name" value="Transl_elong_EFG/EF2_IV"/>
</dbReference>
<dbReference type="Gene3D" id="3.30.420.40">
    <property type="match status" value="1"/>
</dbReference>
<keyword evidence="13" id="KW-1185">Reference proteome</keyword>
<dbReference type="PANTHER" id="PTHR42908:SF10">
    <property type="entry name" value="EUKARYOTIC TRANSLATION ELONGATION FACTOR 2"/>
    <property type="match status" value="1"/>
</dbReference>
<feature type="domain" description="Tr-type G" evidence="11">
    <location>
        <begin position="32"/>
        <end position="353"/>
    </location>
</feature>
<dbReference type="CDD" id="cd16268">
    <property type="entry name" value="EF2_II"/>
    <property type="match status" value="1"/>
</dbReference>
<evidence type="ECO:0000256" key="2">
    <source>
        <dbReference type="ARBA" id="ARBA00009283"/>
    </source>
</evidence>
<dbReference type="InterPro" id="IPR014721">
    <property type="entry name" value="Ribsml_uS5_D2-typ_fold_subgr"/>
</dbReference>
<evidence type="ECO:0000256" key="3">
    <source>
        <dbReference type="ARBA" id="ARBA00022490"/>
    </source>
</evidence>
<dbReference type="NCBIfam" id="TIGR00231">
    <property type="entry name" value="small_GTP"/>
    <property type="match status" value="1"/>
</dbReference>
<dbReference type="GO" id="GO:0005829">
    <property type="term" value="C:cytosol"/>
    <property type="evidence" value="ECO:0007669"/>
    <property type="project" value="TreeGrafter"/>
</dbReference>
<dbReference type="Gene3D" id="2.40.30.10">
    <property type="entry name" value="Translation factors"/>
    <property type="match status" value="1"/>
</dbReference>
<organism evidence="12 13">
    <name type="scientific">Effrenium voratum</name>
    <dbReference type="NCBI Taxonomy" id="2562239"/>
    <lineage>
        <taxon>Eukaryota</taxon>
        <taxon>Sar</taxon>
        <taxon>Alveolata</taxon>
        <taxon>Dinophyceae</taxon>
        <taxon>Suessiales</taxon>
        <taxon>Symbiodiniaceae</taxon>
        <taxon>Effrenium</taxon>
    </lineage>
</organism>
<dbReference type="Gene3D" id="3.30.70.240">
    <property type="match status" value="1"/>
</dbReference>
<dbReference type="InterPro" id="IPR000795">
    <property type="entry name" value="T_Tr_GTP-bd_dom"/>
</dbReference>
<dbReference type="SMART" id="SM00838">
    <property type="entry name" value="EFG_C"/>
    <property type="match status" value="1"/>
</dbReference>
<dbReference type="Gene3D" id="3.40.50.300">
    <property type="entry name" value="P-loop containing nucleotide triphosphate hydrolases"/>
    <property type="match status" value="1"/>
</dbReference>
<dbReference type="InterPro" id="IPR000640">
    <property type="entry name" value="EFG_V-like"/>
</dbReference>
<dbReference type="Pfam" id="PF00009">
    <property type="entry name" value="GTP_EFTU"/>
    <property type="match status" value="1"/>
</dbReference>
<dbReference type="GO" id="GO:0043022">
    <property type="term" value="F:ribosome binding"/>
    <property type="evidence" value="ECO:0007669"/>
    <property type="project" value="TreeGrafter"/>
</dbReference>
<keyword evidence="5" id="KW-0251">Elongation factor</keyword>
<evidence type="ECO:0000256" key="10">
    <source>
        <dbReference type="PIRSR" id="PIRSR600407-2"/>
    </source>
</evidence>
<dbReference type="InterPro" id="IPR041095">
    <property type="entry name" value="EFG_II"/>
</dbReference>
<accession>A0AA36J1S2</accession>
<dbReference type="Gene3D" id="3.30.420.150">
    <property type="entry name" value="Exopolyphosphatase. Domain 2"/>
    <property type="match status" value="1"/>
</dbReference>
<dbReference type="SUPFAM" id="SSF54211">
    <property type="entry name" value="Ribosomal protein S5 domain 2-like"/>
    <property type="match status" value="1"/>
</dbReference>
<dbReference type="InterPro" id="IPR035647">
    <property type="entry name" value="EFG_III/V"/>
</dbReference>
<dbReference type="Gene3D" id="3.30.70.870">
    <property type="entry name" value="Elongation Factor G (Translational Gtpase), domain 3"/>
    <property type="match status" value="1"/>
</dbReference>
<gene>
    <name evidence="12" type="ORF">EVOR1521_LOCUS21043</name>
</gene>
<dbReference type="Pfam" id="PF03144">
    <property type="entry name" value="GTP_EFTU_D2"/>
    <property type="match status" value="1"/>
</dbReference>
<dbReference type="SMART" id="SM00889">
    <property type="entry name" value="EFG_IV"/>
    <property type="match status" value="1"/>
</dbReference>
<dbReference type="CDD" id="cd01681">
    <property type="entry name" value="aeEF2_snRNP_like_IV"/>
    <property type="match status" value="1"/>
</dbReference>
<dbReference type="GO" id="GO:0005524">
    <property type="term" value="F:ATP binding"/>
    <property type="evidence" value="ECO:0007669"/>
    <property type="project" value="UniProtKB-KW"/>
</dbReference>
<evidence type="ECO:0000256" key="7">
    <source>
        <dbReference type="ARBA" id="ARBA00022917"/>
    </source>
</evidence>
<dbReference type="GO" id="GO:1990904">
    <property type="term" value="C:ribonucleoprotein complex"/>
    <property type="evidence" value="ECO:0007669"/>
    <property type="project" value="TreeGrafter"/>
</dbReference>
<dbReference type="InterPro" id="IPR005225">
    <property type="entry name" value="Small_GTP-bd"/>
</dbReference>